<dbReference type="Gene3D" id="3.40.190.10">
    <property type="entry name" value="Periplasmic binding protein-like II"/>
    <property type="match status" value="2"/>
</dbReference>
<dbReference type="PROSITE" id="PS51257">
    <property type="entry name" value="PROKAR_LIPOPROTEIN"/>
    <property type="match status" value="1"/>
</dbReference>
<sequence length="571" mass="65255">MKKIMLVAAAAVLALSLVGCKGGAKKSDKLNISVFTIQQREQPPADNKTYKWIEEKFGVTFSWDILVGDKDQKIGVLIASGDLPDLVEVDSEKFQGAGCLRDLKPLVEKYAPNLMKHYSVAWKKMLDADSEKDANGKITKEHIYSLPNYGVNDGIPSDTYYNQNGWWIQKAVLKEFGYPVIKTIDQYFDLLEAYYKKYPTIDGAPTIPFNIITADWEAFDLWNPPNFLAGFPNDGNGHVTLENGKYVYTDNFVDANAKRWFKLANGYFQRGLIDPASFTDNRDQYYAKISQGRVLGMFIQGWQFMGDNAENALWSAGKDERTYAPLAITFDESIRPHYRDQSLPNLQRGFGITVKCPEDKAIKILQFMDKMIEEENQKVLYWGFEGEDYLIDTDGSKTGTKGAAYRTQAMRDMQKDPNYNQKHYALLWREEAPKLDGTLPSGYTRSMDDLPWEYELSQKQVDIDLWKAYGVGSYAEFVDPNPPKNAGWYPMWQCNPSAEKGGFEEEAAVAMTGFETVQRKYLPAMIMGKPEDFEKTWAEYEKLLKPLTDTYNKFMQQQLDNRVETFGGFQD</sequence>
<dbReference type="OrthoDB" id="54751at2"/>
<dbReference type="RefSeq" id="WP_074931464.1">
    <property type="nucleotide sequence ID" value="NZ_FORI01000005.1"/>
</dbReference>
<gene>
    <name evidence="2" type="ORF">SAMN04487775_105143</name>
</gene>
<keyword evidence="3" id="KW-1185">Reference proteome</keyword>
<feature type="signal peptide" evidence="1">
    <location>
        <begin position="1"/>
        <end position="21"/>
    </location>
</feature>
<organism evidence="2 3">
    <name type="scientific">Treponema bryantii</name>
    <dbReference type="NCBI Taxonomy" id="163"/>
    <lineage>
        <taxon>Bacteria</taxon>
        <taxon>Pseudomonadati</taxon>
        <taxon>Spirochaetota</taxon>
        <taxon>Spirochaetia</taxon>
        <taxon>Spirochaetales</taxon>
        <taxon>Treponemataceae</taxon>
        <taxon>Treponema</taxon>
    </lineage>
</organism>
<dbReference type="Proteomes" id="UP000182737">
    <property type="component" value="Unassembled WGS sequence"/>
</dbReference>
<keyword evidence="1" id="KW-0732">Signal</keyword>
<proteinExistence type="predicted"/>
<feature type="chain" id="PRO_5010224192" evidence="1">
    <location>
        <begin position="22"/>
        <end position="571"/>
    </location>
</feature>
<name>A0A1I3KSN1_9SPIR</name>
<evidence type="ECO:0000313" key="2">
    <source>
        <dbReference type="EMBL" id="SFI75492.1"/>
    </source>
</evidence>
<dbReference type="EMBL" id="FORI01000005">
    <property type="protein sequence ID" value="SFI75492.1"/>
    <property type="molecule type" value="Genomic_DNA"/>
</dbReference>
<accession>A0A1I3KSN1</accession>
<protein>
    <submittedName>
        <fullName evidence="2">Putative aldouronate transport system substrate-binding protein</fullName>
    </submittedName>
</protein>
<evidence type="ECO:0000256" key="1">
    <source>
        <dbReference type="SAM" id="SignalP"/>
    </source>
</evidence>
<evidence type="ECO:0000313" key="3">
    <source>
        <dbReference type="Proteomes" id="UP000182737"/>
    </source>
</evidence>
<dbReference type="SUPFAM" id="SSF53850">
    <property type="entry name" value="Periplasmic binding protein-like II"/>
    <property type="match status" value="1"/>
</dbReference>
<reference evidence="3" key="1">
    <citation type="submission" date="2016-10" db="EMBL/GenBank/DDBJ databases">
        <authorList>
            <person name="Varghese N."/>
            <person name="Submissions S."/>
        </authorList>
    </citation>
    <scope>NUCLEOTIDE SEQUENCE [LARGE SCALE GENOMIC DNA]</scope>
    <source>
        <strain evidence="3">XBD1002</strain>
    </source>
</reference>
<dbReference type="AlphaFoldDB" id="A0A1I3KSN1"/>